<keyword evidence="2" id="KW-0378">Hydrolase</keyword>
<keyword evidence="1" id="KW-0479">Metal-binding</keyword>
<evidence type="ECO:0000256" key="4">
    <source>
        <dbReference type="ARBA" id="ARBA00023239"/>
    </source>
</evidence>
<keyword evidence="6" id="KW-0472">Membrane</keyword>
<dbReference type="GO" id="GO:0005737">
    <property type="term" value="C:cytoplasm"/>
    <property type="evidence" value="ECO:0007669"/>
    <property type="project" value="TreeGrafter"/>
</dbReference>
<dbReference type="Gene3D" id="3.40.1790.10">
    <property type="entry name" value="Indigoidine synthase domain"/>
    <property type="match status" value="1"/>
</dbReference>
<keyword evidence="5" id="KW-0326">Glycosidase</keyword>
<feature type="transmembrane region" description="Helical" evidence="6">
    <location>
        <begin position="7"/>
        <end position="25"/>
    </location>
</feature>
<dbReference type="Proteomes" id="UP000001396">
    <property type="component" value="Unassembled WGS sequence"/>
</dbReference>
<dbReference type="RefSeq" id="XP_020435082.1">
    <property type="nucleotide sequence ID" value="XM_020574668.1"/>
</dbReference>
<gene>
    <name evidence="8" type="ORF">PPL_03743</name>
</gene>
<keyword evidence="9" id="KW-1185">Reference proteome</keyword>
<dbReference type="InParanoid" id="D3B6J5"/>
<dbReference type="PANTHER" id="PTHR42909:SF1">
    <property type="entry name" value="CARBOHYDRATE KINASE PFKB DOMAIN-CONTAINING PROTEIN"/>
    <property type="match status" value="1"/>
</dbReference>
<keyword evidence="6" id="KW-1133">Transmembrane helix</keyword>
<name>D3B6J5_HETP5</name>
<reference evidence="8 9" key="1">
    <citation type="journal article" date="2011" name="Genome Res.">
        <title>Phylogeny-wide analysis of social amoeba genomes highlights ancient origins for complex intercellular communication.</title>
        <authorList>
            <person name="Heidel A.J."/>
            <person name="Lawal H.M."/>
            <person name="Felder M."/>
            <person name="Schilde C."/>
            <person name="Helps N.R."/>
            <person name="Tunggal B."/>
            <person name="Rivero F."/>
            <person name="John U."/>
            <person name="Schleicher M."/>
            <person name="Eichinger L."/>
            <person name="Platzer M."/>
            <person name="Noegel A.A."/>
            <person name="Schaap P."/>
            <person name="Gloeckner G."/>
        </authorList>
    </citation>
    <scope>NUCLEOTIDE SEQUENCE [LARGE SCALE GENOMIC DNA]</scope>
    <source>
        <strain evidence="9">ATCC 26659 / Pp 5 / PN500</strain>
    </source>
</reference>
<dbReference type="SUPFAM" id="SSF53613">
    <property type="entry name" value="Ribokinase-like"/>
    <property type="match status" value="1"/>
</dbReference>
<evidence type="ECO:0000259" key="7">
    <source>
        <dbReference type="Pfam" id="PF00294"/>
    </source>
</evidence>
<dbReference type="InterPro" id="IPR007342">
    <property type="entry name" value="PsuG"/>
</dbReference>
<keyword evidence="4" id="KW-0456">Lyase</keyword>
<dbReference type="PANTHER" id="PTHR42909">
    <property type="entry name" value="ZGC:136858"/>
    <property type="match status" value="1"/>
</dbReference>
<dbReference type="AlphaFoldDB" id="D3B6J5"/>
<accession>D3B6J5</accession>
<dbReference type="InterPro" id="IPR029056">
    <property type="entry name" value="Ribokinase-like"/>
</dbReference>
<organism evidence="8 9">
    <name type="scientific">Heterostelium pallidum (strain ATCC 26659 / Pp 5 / PN500)</name>
    <name type="common">Cellular slime mold</name>
    <name type="synonym">Polysphondylium pallidum</name>
    <dbReference type="NCBI Taxonomy" id="670386"/>
    <lineage>
        <taxon>Eukaryota</taxon>
        <taxon>Amoebozoa</taxon>
        <taxon>Evosea</taxon>
        <taxon>Eumycetozoa</taxon>
        <taxon>Dictyostelia</taxon>
        <taxon>Acytosteliales</taxon>
        <taxon>Acytosteliaceae</taxon>
        <taxon>Heterostelium</taxon>
    </lineage>
</organism>
<feature type="domain" description="Carbohydrate kinase PfkB" evidence="7">
    <location>
        <begin position="378"/>
        <end position="704"/>
    </location>
</feature>
<proteinExistence type="inferred from homology"/>
<dbReference type="Pfam" id="PF04227">
    <property type="entry name" value="Indigoidine_A"/>
    <property type="match status" value="1"/>
</dbReference>
<evidence type="ECO:0000256" key="3">
    <source>
        <dbReference type="ARBA" id="ARBA00023211"/>
    </source>
</evidence>
<dbReference type="GeneID" id="31359230"/>
<evidence type="ECO:0000313" key="9">
    <source>
        <dbReference type="Proteomes" id="UP000001396"/>
    </source>
</evidence>
<dbReference type="Pfam" id="PF00294">
    <property type="entry name" value="PfkB"/>
    <property type="match status" value="1"/>
</dbReference>
<dbReference type="GO" id="GO:0046872">
    <property type="term" value="F:metal ion binding"/>
    <property type="evidence" value="ECO:0007669"/>
    <property type="project" value="UniProtKB-KW"/>
</dbReference>
<dbReference type="EMBL" id="ADBJ01000017">
    <property type="protein sequence ID" value="EFA82965.1"/>
    <property type="molecule type" value="Genomic_DNA"/>
</dbReference>
<keyword evidence="6" id="KW-0812">Transmembrane</keyword>
<dbReference type="Gene3D" id="3.40.1190.20">
    <property type="match status" value="1"/>
</dbReference>
<keyword evidence="3" id="KW-0464">Manganese</keyword>
<protein>
    <recommendedName>
        <fullName evidence="7">Carbohydrate kinase PfkB domain-containing protein</fullName>
    </recommendedName>
</protein>
<dbReference type="HAMAP" id="MF_01876">
    <property type="entry name" value="PsiMP_glycosidase"/>
    <property type="match status" value="1"/>
</dbReference>
<evidence type="ECO:0000313" key="8">
    <source>
        <dbReference type="EMBL" id="EFA82965.1"/>
    </source>
</evidence>
<dbReference type="SUPFAM" id="SSF110581">
    <property type="entry name" value="Indigoidine synthase A-like"/>
    <property type="match status" value="1"/>
</dbReference>
<sequence>MSDTIKYMSIGFFLVLIYKLFYGIADHSSSITIFNQNQNQRSISLESFIIYSDEVKDAIARGLPLIALESTIISHGMPYPQNYKTALEVEDIVRSNGAIPATIALINGTIRVGLDKESLHHLSSVGKAAIKTSRRDLALVLAQPDRTGSTTVSATIFIANLVGIKLFVTGGLGGVHRGAEESFDISADLTELGKNEITVVSAGVKSILDIGKTLEYLETQGVTVITLGSDYFPSFFTPKSEFKTPNRLDSYLECAKVIDANHRLQLNSGIVITVPNIFPSTVDFDQSISQAVKEAETLKVAGKEITPFLLKRVNELTGGKSLESNIHLIKENAKVGALIAVELSKLKNSNNNQQTTTSQNKEVTATTTTTTTRKQSVISVVGGAVIDLISHPNNALQMKTSNPGVMNIKVGGVGKNVAEIISRLQLETLFISMVGDDVQSNIIYDHFRSVNISTDGVKRVSGSSTATYNAIMNEVGDLEVAISIMDIFKKITPDYIAQFKEEIRKSKMIVFDANIPLETMVSLAALAKESAIPMFFEPTSVPKSSIPMLSSEKAGVDIIPMITYSSPNVDELLEMSKKVCLRVSNSKKVEQLCREVDKSNHKDKSVQSIELHSNILLEAGMQTLFVKFGKSGVFVMSLNKETNDNALVSQHFDAPNIKDEELVDVTGAGDSMVGCIIWSIINNQTLQQSMAIGTKCAAASLISTDPVSPLVNLNYILSK</sequence>
<evidence type="ECO:0000256" key="5">
    <source>
        <dbReference type="ARBA" id="ARBA00023295"/>
    </source>
</evidence>
<dbReference type="InterPro" id="IPR011611">
    <property type="entry name" value="PfkB_dom"/>
</dbReference>
<dbReference type="GO" id="GO:0004730">
    <property type="term" value="F:pseudouridylate synthase activity"/>
    <property type="evidence" value="ECO:0007669"/>
    <property type="project" value="InterPro"/>
</dbReference>
<evidence type="ECO:0000256" key="1">
    <source>
        <dbReference type="ARBA" id="ARBA00022723"/>
    </source>
</evidence>
<dbReference type="FunCoup" id="D3B6J5">
    <property type="interactions" value="3"/>
</dbReference>
<evidence type="ECO:0000256" key="6">
    <source>
        <dbReference type="SAM" id="Phobius"/>
    </source>
</evidence>
<dbReference type="STRING" id="670386.D3B6J5"/>
<evidence type="ECO:0000256" key="2">
    <source>
        <dbReference type="ARBA" id="ARBA00022801"/>
    </source>
</evidence>
<dbReference type="CDD" id="cd01941">
    <property type="entry name" value="YeiC_kinase_like"/>
    <property type="match status" value="1"/>
</dbReference>
<dbReference type="OMA" id="FNCIIAT"/>
<dbReference type="GO" id="GO:0016798">
    <property type="term" value="F:hydrolase activity, acting on glycosyl bonds"/>
    <property type="evidence" value="ECO:0007669"/>
    <property type="project" value="UniProtKB-KW"/>
</dbReference>
<comment type="caution">
    <text evidence="8">The sequence shown here is derived from an EMBL/GenBank/DDBJ whole genome shotgun (WGS) entry which is preliminary data.</text>
</comment>
<dbReference type="InterPro" id="IPR022830">
    <property type="entry name" value="Indigdn_synthA-like"/>
</dbReference>